<evidence type="ECO:0000313" key="1">
    <source>
        <dbReference type="EnsemblPlants" id="ONIVA01G08680.1"/>
    </source>
</evidence>
<dbReference type="EnsemblPlants" id="ONIVA01G08680.1">
    <property type="protein sequence ID" value="ONIVA01G08680.1"/>
    <property type="gene ID" value="ONIVA01G08680"/>
</dbReference>
<dbReference type="HOGENOM" id="CLU_1301431_0_0_1"/>
<name>A0A0E0FI75_ORYNI</name>
<accession>A0A0E0FI75</accession>
<reference evidence="1" key="2">
    <citation type="submission" date="2018-04" db="EMBL/GenBank/DDBJ databases">
        <title>OnivRS2 (Oryza nivara Reference Sequence Version 2).</title>
        <authorList>
            <person name="Zhang J."/>
            <person name="Kudrna D."/>
            <person name="Lee S."/>
            <person name="Talag J."/>
            <person name="Rajasekar S."/>
            <person name="Welchert J."/>
            <person name="Hsing Y.-I."/>
            <person name="Wing R.A."/>
        </authorList>
    </citation>
    <scope>NUCLEOTIDE SEQUENCE [LARGE SCALE GENOMIC DNA]</scope>
</reference>
<proteinExistence type="predicted"/>
<organism evidence="1">
    <name type="scientific">Oryza nivara</name>
    <name type="common">Indian wild rice</name>
    <name type="synonym">Oryza sativa f. spontanea</name>
    <dbReference type="NCBI Taxonomy" id="4536"/>
    <lineage>
        <taxon>Eukaryota</taxon>
        <taxon>Viridiplantae</taxon>
        <taxon>Streptophyta</taxon>
        <taxon>Embryophyta</taxon>
        <taxon>Tracheophyta</taxon>
        <taxon>Spermatophyta</taxon>
        <taxon>Magnoliopsida</taxon>
        <taxon>Liliopsida</taxon>
        <taxon>Poales</taxon>
        <taxon>Poaceae</taxon>
        <taxon>BOP clade</taxon>
        <taxon>Oryzoideae</taxon>
        <taxon>Oryzeae</taxon>
        <taxon>Oryzinae</taxon>
        <taxon>Oryza</taxon>
    </lineage>
</organism>
<evidence type="ECO:0000313" key="2">
    <source>
        <dbReference type="Proteomes" id="UP000006591"/>
    </source>
</evidence>
<protein>
    <submittedName>
        <fullName evidence="1">Uncharacterized protein</fullName>
    </submittedName>
</protein>
<reference evidence="1" key="1">
    <citation type="submission" date="2015-04" db="UniProtKB">
        <authorList>
            <consortium name="EnsemblPlants"/>
        </authorList>
    </citation>
    <scope>IDENTIFICATION</scope>
    <source>
        <strain evidence="1">SL10</strain>
    </source>
</reference>
<dbReference type="Gramene" id="ONIVA01G08680.1">
    <property type="protein sequence ID" value="ONIVA01G08680.1"/>
    <property type="gene ID" value="ONIVA01G08680"/>
</dbReference>
<dbReference type="Proteomes" id="UP000006591">
    <property type="component" value="Chromosome 1"/>
</dbReference>
<sequence length="212" mass="23692">MKYRAVMSEMRWAHSGLRERLVGSSCTYVGEKNTIIAGPVEIRKLDRVTERRFHLCRDGGRKRRPPVPPSGLQVKKAAATGAPRAWSSAKPRVEKLWRSSGGWSTPPRAICRNSTTATRWIPAAGRGLSNHYIEYQSEPDGLVHQFGAFSNKTQRESQTNQQAERQNVNRLDFRVAIAVNKSMVNILLKTGSLSQSINKKEKAPVCATAHQN</sequence>
<keyword evidence="2" id="KW-1185">Reference proteome</keyword>
<dbReference type="AlphaFoldDB" id="A0A0E0FI75"/>